<proteinExistence type="predicted"/>
<feature type="non-terminal residue" evidence="2">
    <location>
        <position position="67"/>
    </location>
</feature>
<evidence type="ECO:0000313" key="2">
    <source>
        <dbReference type="EMBL" id="KAK2121768.1"/>
    </source>
</evidence>
<dbReference type="EMBL" id="JASSZA010000001">
    <property type="protein sequence ID" value="KAK2121768.1"/>
    <property type="molecule type" value="Genomic_DNA"/>
</dbReference>
<feature type="non-terminal residue" evidence="2">
    <location>
        <position position="1"/>
    </location>
</feature>
<gene>
    <name evidence="2" type="ORF">P7K49_003154</name>
</gene>
<comment type="caution">
    <text evidence="2">The sequence shown here is derived from an EMBL/GenBank/DDBJ whole genome shotgun (WGS) entry which is preliminary data.</text>
</comment>
<dbReference type="Proteomes" id="UP001266305">
    <property type="component" value="Unassembled WGS sequence"/>
</dbReference>
<evidence type="ECO:0000313" key="3">
    <source>
        <dbReference type="Proteomes" id="UP001266305"/>
    </source>
</evidence>
<keyword evidence="3" id="KW-1185">Reference proteome</keyword>
<feature type="compositionally biased region" description="Basic residues" evidence="1">
    <location>
        <begin position="11"/>
        <end position="29"/>
    </location>
</feature>
<reference evidence="2 3" key="1">
    <citation type="submission" date="2023-05" db="EMBL/GenBank/DDBJ databases">
        <title>B98-5 Cell Line De Novo Hybrid Assembly: An Optical Mapping Approach.</title>
        <authorList>
            <person name="Kananen K."/>
            <person name="Auerbach J.A."/>
            <person name="Kautto E."/>
            <person name="Blachly J.S."/>
        </authorList>
    </citation>
    <scope>NUCLEOTIDE SEQUENCE [LARGE SCALE GENOMIC DNA]</scope>
    <source>
        <strain evidence="2">B95-8</strain>
        <tissue evidence="2">Cell line</tissue>
    </source>
</reference>
<organism evidence="2 3">
    <name type="scientific">Saguinus oedipus</name>
    <name type="common">Cotton-top tamarin</name>
    <name type="synonym">Oedipomidas oedipus</name>
    <dbReference type="NCBI Taxonomy" id="9490"/>
    <lineage>
        <taxon>Eukaryota</taxon>
        <taxon>Metazoa</taxon>
        <taxon>Chordata</taxon>
        <taxon>Craniata</taxon>
        <taxon>Vertebrata</taxon>
        <taxon>Euteleostomi</taxon>
        <taxon>Mammalia</taxon>
        <taxon>Eutheria</taxon>
        <taxon>Euarchontoglires</taxon>
        <taxon>Primates</taxon>
        <taxon>Haplorrhini</taxon>
        <taxon>Platyrrhini</taxon>
        <taxon>Cebidae</taxon>
        <taxon>Callitrichinae</taxon>
        <taxon>Saguinus</taxon>
    </lineage>
</organism>
<protein>
    <submittedName>
        <fullName evidence="2">Uncharacterized protein</fullName>
    </submittedName>
</protein>
<feature type="region of interest" description="Disordered" evidence="1">
    <location>
        <begin position="1"/>
        <end position="38"/>
    </location>
</feature>
<evidence type="ECO:0000256" key="1">
    <source>
        <dbReference type="SAM" id="MobiDB-lite"/>
    </source>
</evidence>
<accession>A0ABQ9WJD1</accession>
<sequence>GRPSAASWQLRPRRRRPRLLCTPPRRRPRPTRDAPPPVSVCTGSVLAARLALHAERLRAMINPAGRP</sequence>
<name>A0ABQ9WJD1_SAGOE</name>